<dbReference type="HOGENOM" id="CLU_178280_3_1_4"/>
<evidence type="ECO:0000313" key="4">
    <source>
        <dbReference type="EMBL" id="CAL62910.1"/>
    </source>
</evidence>
<dbReference type="InterPro" id="IPR005584">
    <property type="entry name" value="DNA_gyrase_inhibitor_YacG"/>
</dbReference>
<dbReference type="GO" id="GO:0008657">
    <property type="term" value="F:DNA topoisomerase type II (double strand cut, ATP-hydrolyzing) inhibitor activity"/>
    <property type="evidence" value="ECO:0007669"/>
    <property type="project" value="UniProtKB-UniRule"/>
</dbReference>
<comment type="cofactor">
    <cofactor evidence="3">
        <name>Zn(2+)</name>
        <dbReference type="ChEBI" id="CHEBI:29105"/>
    </cofactor>
    <text evidence="3">Binds 1 zinc ion.</text>
</comment>
<dbReference type="KEGG" id="har:HEAR2794"/>
<keyword evidence="2 3" id="KW-0862">Zinc</keyword>
<feature type="binding site" evidence="3">
    <location>
        <position position="10"/>
    </location>
    <ligand>
        <name>Zn(2+)</name>
        <dbReference type="ChEBI" id="CHEBI:29105"/>
    </ligand>
</feature>
<dbReference type="GO" id="GO:0006355">
    <property type="term" value="P:regulation of DNA-templated transcription"/>
    <property type="evidence" value="ECO:0007669"/>
    <property type="project" value="InterPro"/>
</dbReference>
<feature type="binding site" evidence="3">
    <location>
        <position position="30"/>
    </location>
    <ligand>
        <name>Zn(2+)</name>
        <dbReference type="ChEBI" id="CHEBI:29105"/>
    </ligand>
</feature>
<comment type="subunit">
    <text evidence="3">Interacts with GyrB.</text>
</comment>
<comment type="similarity">
    <text evidence="3">Belongs to the DNA gyrase inhibitor YacG family.</text>
</comment>
<organism evidence="4 5">
    <name type="scientific">Herminiimonas arsenicoxydans</name>
    <dbReference type="NCBI Taxonomy" id="204773"/>
    <lineage>
        <taxon>Bacteria</taxon>
        <taxon>Pseudomonadati</taxon>
        <taxon>Pseudomonadota</taxon>
        <taxon>Betaproteobacteria</taxon>
        <taxon>Burkholderiales</taxon>
        <taxon>Oxalobacteraceae</taxon>
        <taxon>Herminiimonas</taxon>
    </lineage>
</organism>
<feature type="binding site" evidence="3">
    <location>
        <position position="26"/>
    </location>
    <ligand>
        <name>Zn(2+)</name>
        <dbReference type="ChEBI" id="CHEBI:29105"/>
    </ligand>
</feature>
<proteinExistence type="inferred from homology"/>
<keyword evidence="5" id="KW-1185">Reference proteome</keyword>
<accession>A4G8S3</accession>
<dbReference type="STRING" id="204773.HEAR2794"/>
<reference evidence="4 5" key="1">
    <citation type="journal article" date="2007" name="PLoS Genet.">
        <title>A tale of two oxidation states: bacterial colonization of arsenic-rich environments.</title>
        <authorList>
            <person name="Muller D."/>
            <person name="Medigue C."/>
            <person name="Koechler S."/>
            <person name="Barbe V."/>
            <person name="Barakat M."/>
            <person name="Talla E."/>
            <person name="Bonnefoy V."/>
            <person name="Krin E."/>
            <person name="Arsene-Ploetze F."/>
            <person name="Carapito C."/>
            <person name="Chandler M."/>
            <person name="Cournoyer B."/>
            <person name="Cruveiller S."/>
            <person name="Dossat C."/>
            <person name="Duval S."/>
            <person name="Heymann M."/>
            <person name="Leize E."/>
            <person name="Lieutaud A."/>
            <person name="Lievremont D."/>
            <person name="Makita Y."/>
            <person name="Mangenot S."/>
            <person name="Nitschke W."/>
            <person name="Ortet P."/>
            <person name="Perdrial N."/>
            <person name="Schoepp B."/>
            <person name="Siguier N."/>
            <person name="Simeonova D.D."/>
            <person name="Rouy Z."/>
            <person name="Segurens B."/>
            <person name="Turlin E."/>
            <person name="Vallenet D."/>
            <person name="Van Dorsselaer A."/>
            <person name="Weiss S."/>
            <person name="Weissenbach J."/>
            <person name="Lett M.C."/>
            <person name="Danchin A."/>
            <person name="Bertin P.N."/>
        </authorList>
    </citation>
    <scope>NUCLEOTIDE SEQUENCE [LARGE SCALE GENOMIC DNA]</scope>
    <source>
        <strain evidence="5">ULPAs1</strain>
    </source>
</reference>
<keyword evidence="1 3" id="KW-0479">Metal-binding</keyword>
<dbReference type="NCBIfam" id="NF001638">
    <property type="entry name" value="PRK00418.1"/>
    <property type="match status" value="1"/>
</dbReference>
<dbReference type="GO" id="GO:0008270">
    <property type="term" value="F:zinc ion binding"/>
    <property type="evidence" value="ECO:0007669"/>
    <property type="project" value="UniProtKB-UniRule"/>
</dbReference>
<protein>
    <recommendedName>
        <fullName evidence="3">DNA gyrase inhibitor YacG</fullName>
    </recommendedName>
</protein>
<evidence type="ECO:0000256" key="1">
    <source>
        <dbReference type="ARBA" id="ARBA00022723"/>
    </source>
</evidence>
<dbReference type="PANTHER" id="PTHR36150:SF1">
    <property type="entry name" value="DNA GYRASE INHIBITOR YACG"/>
    <property type="match status" value="1"/>
</dbReference>
<dbReference type="Gene3D" id="3.30.50.10">
    <property type="entry name" value="Erythroid Transcription Factor GATA-1, subunit A"/>
    <property type="match status" value="1"/>
</dbReference>
<dbReference type="InterPro" id="IPR013088">
    <property type="entry name" value="Znf_NHR/GATA"/>
</dbReference>
<evidence type="ECO:0000256" key="2">
    <source>
        <dbReference type="ARBA" id="ARBA00022833"/>
    </source>
</evidence>
<evidence type="ECO:0000256" key="3">
    <source>
        <dbReference type="HAMAP-Rule" id="MF_00649"/>
    </source>
</evidence>
<evidence type="ECO:0000313" key="5">
    <source>
        <dbReference type="Proteomes" id="UP000006697"/>
    </source>
</evidence>
<feature type="binding site" evidence="3">
    <location>
        <position position="7"/>
    </location>
    <ligand>
        <name>Zn(2+)</name>
        <dbReference type="ChEBI" id="CHEBI:29105"/>
    </ligand>
</feature>
<gene>
    <name evidence="3" type="primary">yacG</name>
    <name evidence="4" type="ordered locus">HEAR2794</name>
</gene>
<dbReference type="Pfam" id="PF03884">
    <property type="entry name" value="YacG"/>
    <property type="match status" value="1"/>
</dbReference>
<dbReference type="HAMAP" id="MF_00649">
    <property type="entry name" value="DNA_gyrase_inhibitor_YacG"/>
    <property type="match status" value="1"/>
</dbReference>
<dbReference type="OrthoDB" id="9809663at2"/>
<dbReference type="EMBL" id="CU207211">
    <property type="protein sequence ID" value="CAL62910.1"/>
    <property type="molecule type" value="Genomic_DNA"/>
</dbReference>
<dbReference type="Proteomes" id="UP000006697">
    <property type="component" value="Chromosome"/>
</dbReference>
<sequence>MVTIVDCPTCGTKVEWSETSKFRPFCSNRCKQIDLGAWAEEKYVIPVANPLDDFDEDAPPPPQPLP</sequence>
<name>A4G8S3_HERAR</name>
<dbReference type="PANTHER" id="PTHR36150">
    <property type="entry name" value="DNA GYRASE INHIBITOR YACG"/>
    <property type="match status" value="1"/>
</dbReference>
<comment type="function">
    <text evidence="3">Inhibits all the catalytic activities of DNA gyrase by preventing its interaction with DNA. Acts by binding directly to the C-terminal domain of GyrB, which probably disrupts DNA binding by the gyrase.</text>
</comment>
<dbReference type="AlphaFoldDB" id="A4G8S3"/>
<dbReference type="SUPFAM" id="SSF57716">
    <property type="entry name" value="Glucocorticoid receptor-like (DNA-binding domain)"/>
    <property type="match status" value="1"/>
</dbReference>
<dbReference type="eggNOG" id="COG3024">
    <property type="taxonomic scope" value="Bacteria"/>
</dbReference>